<dbReference type="InterPro" id="IPR036249">
    <property type="entry name" value="Thioredoxin-like_sf"/>
</dbReference>
<dbReference type="GO" id="GO:0017004">
    <property type="term" value="P:cytochrome complex assembly"/>
    <property type="evidence" value="ECO:0007669"/>
    <property type="project" value="UniProtKB-KW"/>
</dbReference>
<dbReference type="GO" id="GO:0030313">
    <property type="term" value="C:cell envelope"/>
    <property type="evidence" value="ECO:0007669"/>
    <property type="project" value="UniProtKB-SubCell"/>
</dbReference>
<dbReference type="Proteomes" id="UP000317624">
    <property type="component" value="Unassembled WGS sequence"/>
</dbReference>
<accession>A0A558C276</accession>
<dbReference type="InterPro" id="IPR013766">
    <property type="entry name" value="Thioredoxin_domain"/>
</dbReference>
<evidence type="ECO:0000259" key="6">
    <source>
        <dbReference type="PROSITE" id="PS51352"/>
    </source>
</evidence>
<keyword evidence="4" id="KW-0676">Redox-active center</keyword>
<dbReference type="RefSeq" id="WP_144843402.1">
    <property type="nucleotide sequence ID" value="NZ_VMRJ01000001.1"/>
</dbReference>
<dbReference type="PANTHER" id="PTHR42852">
    <property type="entry name" value="THIOL:DISULFIDE INTERCHANGE PROTEIN DSBE"/>
    <property type="match status" value="1"/>
</dbReference>
<dbReference type="PROSITE" id="PS51352">
    <property type="entry name" value="THIOREDOXIN_2"/>
    <property type="match status" value="1"/>
</dbReference>
<protein>
    <submittedName>
        <fullName evidence="7">TlpA family protein disulfide reductase</fullName>
    </submittedName>
</protein>
<feature type="chain" id="PRO_5022019881" evidence="5">
    <location>
        <begin position="25"/>
        <end position="487"/>
    </location>
</feature>
<evidence type="ECO:0000256" key="4">
    <source>
        <dbReference type="ARBA" id="ARBA00023284"/>
    </source>
</evidence>
<proteinExistence type="predicted"/>
<dbReference type="EMBL" id="VMRJ01000001">
    <property type="protein sequence ID" value="TVT42826.1"/>
    <property type="molecule type" value="Genomic_DNA"/>
</dbReference>
<comment type="caution">
    <text evidence="7">The sequence shown here is derived from an EMBL/GenBank/DDBJ whole genome shotgun (WGS) entry which is preliminary data.</text>
</comment>
<dbReference type="OrthoDB" id="9811352at2"/>
<dbReference type="GO" id="GO:0016491">
    <property type="term" value="F:oxidoreductase activity"/>
    <property type="evidence" value="ECO:0007669"/>
    <property type="project" value="InterPro"/>
</dbReference>
<feature type="domain" description="Thioredoxin" evidence="6">
    <location>
        <begin position="335"/>
        <end position="482"/>
    </location>
</feature>
<dbReference type="AlphaFoldDB" id="A0A558C276"/>
<name>A0A558C276_9BACT</name>
<dbReference type="CDD" id="cd02966">
    <property type="entry name" value="TlpA_like_family"/>
    <property type="match status" value="1"/>
</dbReference>
<feature type="signal peptide" evidence="5">
    <location>
        <begin position="1"/>
        <end position="24"/>
    </location>
</feature>
<evidence type="ECO:0000313" key="8">
    <source>
        <dbReference type="Proteomes" id="UP000317624"/>
    </source>
</evidence>
<reference evidence="7 8" key="1">
    <citation type="submission" date="2019-07" db="EMBL/GenBank/DDBJ databases">
        <title>Hymenobacter sp. straun FUR1 Genome sequencing and assembly.</title>
        <authorList>
            <person name="Chhetri G."/>
        </authorList>
    </citation>
    <scope>NUCLEOTIDE SEQUENCE [LARGE SCALE GENOMIC DNA]</scope>
    <source>
        <strain evidence="7 8">Fur1</strain>
    </source>
</reference>
<keyword evidence="5" id="KW-0732">Signal</keyword>
<evidence type="ECO:0000256" key="5">
    <source>
        <dbReference type="SAM" id="SignalP"/>
    </source>
</evidence>
<evidence type="ECO:0000256" key="2">
    <source>
        <dbReference type="ARBA" id="ARBA00022748"/>
    </source>
</evidence>
<dbReference type="SUPFAM" id="SSF52833">
    <property type="entry name" value="Thioredoxin-like"/>
    <property type="match status" value="1"/>
</dbReference>
<organism evidence="7 8">
    <name type="scientific">Hymenobacter setariae</name>
    <dbReference type="NCBI Taxonomy" id="2594794"/>
    <lineage>
        <taxon>Bacteria</taxon>
        <taxon>Pseudomonadati</taxon>
        <taxon>Bacteroidota</taxon>
        <taxon>Cytophagia</taxon>
        <taxon>Cytophagales</taxon>
        <taxon>Hymenobacteraceae</taxon>
        <taxon>Hymenobacter</taxon>
    </lineage>
</organism>
<keyword evidence="2" id="KW-0201">Cytochrome c-type biogenesis</keyword>
<evidence type="ECO:0000256" key="1">
    <source>
        <dbReference type="ARBA" id="ARBA00004196"/>
    </source>
</evidence>
<dbReference type="Pfam" id="PF00578">
    <property type="entry name" value="AhpC-TSA"/>
    <property type="match status" value="1"/>
</dbReference>
<comment type="subcellular location">
    <subcellularLocation>
        <location evidence="1">Cell envelope</location>
    </subcellularLocation>
</comment>
<dbReference type="InterPro" id="IPR000866">
    <property type="entry name" value="AhpC/TSA"/>
</dbReference>
<keyword evidence="8" id="KW-1185">Reference proteome</keyword>
<evidence type="ECO:0000256" key="3">
    <source>
        <dbReference type="ARBA" id="ARBA00023157"/>
    </source>
</evidence>
<gene>
    <name evidence="7" type="ORF">FNT36_01670</name>
</gene>
<dbReference type="PANTHER" id="PTHR42852:SF6">
    <property type="entry name" value="THIOL:DISULFIDE INTERCHANGE PROTEIN DSBE"/>
    <property type="match status" value="1"/>
</dbReference>
<evidence type="ECO:0000313" key="7">
    <source>
        <dbReference type="EMBL" id="TVT42826.1"/>
    </source>
</evidence>
<sequence>MKTSLLVSWSALTLLALRGVAATASPLTVLSGQLAHAPQADSVRLQVGSRRVAAVLSPAGEFRLEVAGLQEPQQATFSYGKQRTSLWLSPGDRQHLTLDFPKFDETVQYSGRGAATSNYLARALYRFVFDIPGQVPVPLKHLTPQTTPAEFAQQETAYQQQRQDFLTTYAKAHGLPKSFVRAQRQILALQAAQDRLSFIGYWHYLHRDDTPAQALVLPATYFDFLPLLRLPQLMAHPTAAITPLVAELLGSYSNRLVPNMPLSTDPAELGRLYAVATADLGPTPARDQVIYNLLTSHVLQGFPSVLAAYPTFKAQNRDSTLARELRQRIVARLPFAAGQPAPDFTLRDNTGKEVSMRDLRGKVVYLDFWGTWCGPCMYELTKHSHALKERFLGRDVAFVYVSVRDTQAQWQQVLQQEKLTSANSVHLWAPDKTVANLYQVPYYPSYYLIGRDGRFVEAYTTLPSDGAKTVAAIEAALNAPAPANAPR</sequence>
<keyword evidence="3" id="KW-1015">Disulfide bond</keyword>
<dbReference type="Gene3D" id="3.40.30.10">
    <property type="entry name" value="Glutaredoxin"/>
    <property type="match status" value="1"/>
</dbReference>
<dbReference type="GO" id="GO:0016209">
    <property type="term" value="F:antioxidant activity"/>
    <property type="evidence" value="ECO:0007669"/>
    <property type="project" value="InterPro"/>
</dbReference>
<dbReference type="InterPro" id="IPR050553">
    <property type="entry name" value="Thioredoxin_ResA/DsbE_sf"/>
</dbReference>